<dbReference type="Proteomes" id="UP001596302">
    <property type="component" value="Unassembled WGS sequence"/>
</dbReference>
<evidence type="ECO:0008006" key="4">
    <source>
        <dbReference type="Google" id="ProtNLM"/>
    </source>
</evidence>
<accession>A0ABW1J8I0</accession>
<dbReference type="EMBL" id="JBHSQW010000044">
    <property type="protein sequence ID" value="MFC5996820.1"/>
    <property type="molecule type" value="Genomic_DNA"/>
</dbReference>
<evidence type="ECO:0000313" key="3">
    <source>
        <dbReference type="Proteomes" id="UP001596302"/>
    </source>
</evidence>
<feature type="transmembrane region" description="Helical" evidence="1">
    <location>
        <begin position="131"/>
        <end position="149"/>
    </location>
</feature>
<comment type="caution">
    <text evidence="2">The sequence shown here is derived from an EMBL/GenBank/DDBJ whole genome shotgun (WGS) entry which is preliminary data.</text>
</comment>
<sequence>MLAVARLLTDGSWVGSWGDATLRATTHLVLLLPMVILAGALDARRVLRPAAHPSAVTGVRPPAAVVASLVAVVALWGLAGYLLVLVTGYAATARVNPVFPPPLPWIWVAAGAAAVVAHAALGVLLGWLVPVLVAVALAGLLGLLGNVVLAAESDSVAALFTVVDSGFLGAAAAPRPIVQGLQAAFYLLLAASAAAVTGWLVRPTGVAAVAAAMVTLLPVGAAMGLAATGGPKAQLLTDVDGTRHCTPDGVVCLWPDHGFLAARYGGVGRRMLAGVPEQLPVRGWTEIGLARRAADAPLYIAGNRPGSVQVAQALADGLIERLAPGRAEVDLRPARAWLAARALEGPARVEVAGYGSPVQALLTRPEAEQWDWFLRTVRPT</sequence>
<feature type="transmembrane region" description="Helical" evidence="1">
    <location>
        <begin position="62"/>
        <end position="84"/>
    </location>
</feature>
<dbReference type="RefSeq" id="WP_379587654.1">
    <property type="nucleotide sequence ID" value="NZ_JBHSQW010000044.1"/>
</dbReference>
<organism evidence="2 3">
    <name type="scientific">Pseudonocardia hispaniensis</name>
    <dbReference type="NCBI Taxonomy" id="904933"/>
    <lineage>
        <taxon>Bacteria</taxon>
        <taxon>Bacillati</taxon>
        <taxon>Actinomycetota</taxon>
        <taxon>Actinomycetes</taxon>
        <taxon>Pseudonocardiales</taxon>
        <taxon>Pseudonocardiaceae</taxon>
        <taxon>Pseudonocardia</taxon>
    </lineage>
</organism>
<evidence type="ECO:0000313" key="2">
    <source>
        <dbReference type="EMBL" id="MFC5996820.1"/>
    </source>
</evidence>
<feature type="transmembrane region" description="Helical" evidence="1">
    <location>
        <begin position="184"/>
        <end position="201"/>
    </location>
</feature>
<keyword evidence="3" id="KW-1185">Reference proteome</keyword>
<keyword evidence="1" id="KW-0472">Membrane</keyword>
<gene>
    <name evidence="2" type="ORF">ACFQE5_21665</name>
</gene>
<keyword evidence="1" id="KW-0812">Transmembrane</keyword>
<reference evidence="3" key="1">
    <citation type="journal article" date="2019" name="Int. J. Syst. Evol. Microbiol.">
        <title>The Global Catalogue of Microorganisms (GCM) 10K type strain sequencing project: providing services to taxonomists for standard genome sequencing and annotation.</title>
        <authorList>
            <consortium name="The Broad Institute Genomics Platform"/>
            <consortium name="The Broad Institute Genome Sequencing Center for Infectious Disease"/>
            <person name="Wu L."/>
            <person name="Ma J."/>
        </authorList>
    </citation>
    <scope>NUCLEOTIDE SEQUENCE [LARGE SCALE GENOMIC DNA]</scope>
    <source>
        <strain evidence="3">CCM 8391</strain>
    </source>
</reference>
<protein>
    <recommendedName>
        <fullName evidence="4">ABC transporter permease</fullName>
    </recommendedName>
</protein>
<evidence type="ECO:0000256" key="1">
    <source>
        <dbReference type="SAM" id="Phobius"/>
    </source>
</evidence>
<feature type="transmembrane region" description="Helical" evidence="1">
    <location>
        <begin position="207"/>
        <end position="227"/>
    </location>
</feature>
<keyword evidence="1" id="KW-1133">Transmembrane helix</keyword>
<feature type="transmembrane region" description="Helical" evidence="1">
    <location>
        <begin position="20"/>
        <end position="41"/>
    </location>
</feature>
<feature type="transmembrane region" description="Helical" evidence="1">
    <location>
        <begin position="104"/>
        <end position="124"/>
    </location>
</feature>
<name>A0ABW1J8I0_9PSEU</name>
<proteinExistence type="predicted"/>